<reference evidence="1 2" key="1">
    <citation type="journal article" date="2022" name="New Phytol.">
        <title>Ecological generalism drives hyperdiversity of secondary metabolite gene clusters in xylarialean endophytes.</title>
        <authorList>
            <person name="Franco M.E.E."/>
            <person name="Wisecaver J.H."/>
            <person name="Arnold A.E."/>
            <person name="Ju Y.M."/>
            <person name="Slot J.C."/>
            <person name="Ahrendt S."/>
            <person name="Moore L.P."/>
            <person name="Eastman K.E."/>
            <person name="Scott K."/>
            <person name="Konkel Z."/>
            <person name="Mondo S.J."/>
            <person name="Kuo A."/>
            <person name="Hayes R.D."/>
            <person name="Haridas S."/>
            <person name="Andreopoulos B."/>
            <person name="Riley R."/>
            <person name="LaButti K."/>
            <person name="Pangilinan J."/>
            <person name="Lipzen A."/>
            <person name="Amirebrahimi M."/>
            <person name="Yan J."/>
            <person name="Adam C."/>
            <person name="Keymanesh K."/>
            <person name="Ng V."/>
            <person name="Louie K."/>
            <person name="Northen T."/>
            <person name="Drula E."/>
            <person name="Henrissat B."/>
            <person name="Hsieh H.M."/>
            <person name="Youens-Clark K."/>
            <person name="Lutzoni F."/>
            <person name="Miadlikowska J."/>
            <person name="Eastwood D.C."/>
            <person name="Hamelin R.C."/>
            <person name="Grigoriev I.V."/>
            <person name="U'Ren J.M."/>
        </authorList>
    </citation>
    <scope>NUCLEOTIDE SEQUENCE [LARGE SCALE GENOMIC DNA]</scope>
    <source>
        <strain evidence="1 2">CBS 119005</strain>
    </source>
</reference>
<evidence type="ECO:0000313" key="1">
    <source>
        <dbReference type="EMBL" id="KAI4867588.1"/>
    </source>
</evidence>
<accession>A0ACB9Z7X9</accession>
<sequence>MDKREAITASNLGPVVSLLTWIMAASVIIAVGIKFTLTSIIPKKRNREDIALFLAISFSIGFTISLSLAVPNGIGKHQDSLPSHQLELLQKAVYSADILLVLVSGCVQASILVFLYEITPDRLHQILIKVLAGFIILFFVPSFFAAAFPCHPPYVWEVLGAQCIDQLSFWEAFAGVNLVVESALVLLPTFMVYPVMMERRDKVIVISGFAARVLVIGAFAALLYEAQRLKSHRFDRTFHSWRFLLDMVLVQGFSIITVCIPYICQITCVFN</sequence>
<name>A0ACB9Z7X9_9PEZI</name>
<organism evidence="1 2">
    <name type="scientific">Hypoxylon rubiginosum</name>
    <dbReference type="NCBI Taxonomy" id="110542"/>
    <lineage>
        <taxon>Eukaryota</taxon>
        <taxon>Fungi</taxon>
        <taxon>Dikarya</taxon>
        <taxon>Ascomycota</taxon>
        <taxon>Pezizomycotina</taxon>
        <taxon>Sordariomycetes</taxon>
        <taxon>Xylariomycetidae</taxon>
        <taxon>Xylariales</taxon>
        <taxon>Hypoxylaceae</taxon>
        <taxon>Hypoxylon</taxon>
    </lineage>
</organism>
<dbReference type="Proteomes" id="UP001497700">
    <property type="component" value="Unassembled WGS sequence"/>
</dbReference>
<proteinExistence type="predicted"/>
<comment type="caution">
    <text evidence="1">The sequence shown here is derived from an EMBL/GenBank/DDBJ whole genome shotgun (WGS) entry which is preliminary data.</text>
</comment>
<keyword evidence="2" id="KW-1185">Reference proteome</keyword>
<evidence type="ECO:0000313" key="2">
    <source>
        <dbReference type="Proteomes" id="UP001497700"/>
    </source>
</evidence>
<dbReference type="EMBL" id="MU393445">
    <property type="protein sequence ID" value="KAI4867588.1"/>
    <property type="molecule type" value="Genomic_DNA"/>
</dbReference>
<protein>
    <submittedName>
        <fullName evidence="1">Uncharacterized protein</fullName>
    </submittedName>
</protein>
<gene>
    <name evidence="1" type="ORF">F4820DRAFT_445821</name>
</gene>